<feature type="domain" description="Carbamoyltransferase" evidence="2">
    <location>
        <begin position="3"/>
        <end position="340"/>
    </location>
</feature>
<evidence type="ECO:0000313" key="4">
    <source>
        <dbReference type="EMBL" id="OGZ24006.1"/>
    </source>
</evidence>
<dbReference type="Gene3D" id="3.90.870.20">
    <property type="entry name" value="Carbamoyltransferase, C-terminal domain"/>
    <property type="match status" value="1"/>
</dbReference>
<sequence>MNILGISAFYHDSAAALIRDGEIIAACQEERFTRKKHDFGFPWNAIEYCLKEGKIKSRDLDCVAFYEKPFLKFERILETYLTSAPFGVRSFLKAMPLWTKQKIWTKILIQNKLSGFAGKILFSEHHLSHAASAFYPSPFARSAIITADAVGEWATASIGRGEKNKIEILEEINFPHSLGMLYSAFTYFTGFKVNSAEYKVMGLAPYGQPKYVRVILDNLIDLKEDGSFKLNMKYFDFAAGATMTNEKFNKLFGGPPRSQEGPLTQREMDLARSLQEVIEMAMLRMAGHAKKITGSEYLCLAGGVALNCAANGKILRENIFKDIWIQPASGDAGGALGAALAVWYQYLGKERMAGGKDDFQKGSYLGPEFGDGEVLEFLEKHNIPHAKLSEEEIIKKTAELMQEGNVIGWFQGRMEFGPRALGSRSILGDARSPEMQKKMNLKIKFRESFRPFAPSVMAEEAPNFFEIDGPSPYMLLTAYVRQGIRKEITAEEEKRSGLDKLNTVRSEIPAVTHLDYSARLQTVDKNTNPKYWKLIKAFRDLTGCPVIVNTSFNVRGEPIVCTPMDAYKCFMRTEMDYLAIGNFLLSKKNQSALHDDMNWQDIFELD</sequence>
<dbReference type="InterPro" id="IPR038152">
    <property type="entry name" value="Carbam_trans_C_sf"/>
</dbReference>
<dbReference type="SUPFAM" id="SSF53067">
    <property type="entry name" value="Actin-like ATPase domain"/>
    <property type="match status" value="1"/>
</dbReference>
<evidence type="ECO:0008006" key="6">
    <source>
        <dbReference type="Google" id="ProtNLM"/>
    </source>
</evidence>
<evidence type="ECO:0000313" key="5">
    <source>
        <dbReference type="Proteomes" id="UP000178647"/>
    </source>
</evidence>
<dbReference type="CDD" id="cd24098">
    <property type="entry name" value="ASKHA_NBD_TobZ_N"/>
    <property type="match status" value="1"/>
</dbReference>
<dbReference type="GO" id="GO:0003824">
    <property type="term" value="F:catalytic activity"/>
    <property type="evidence" value="ECO:0007669"/>
    <property type="project" value="InterPro"/>
</dbReference>
<name>A0A1G2EDV6_9BACT</name>
<gene>
    <name evidence="4" type="ORF">A2896_01550</name>
</gene>
<dbReference type="AlphaFoldDB" id="A0A1G2EDV6"/>
<accession>A0A1G2EDV6</accession>
<protein>
    <recommendedName>
        <fullName evidence="6">Carbamoyltransferase</fullName>
    </recommendedName>
</protein>
<dbReference type="InterPro" id="IPR051338">
    <property type="entry name" value="NodU/CmcH_Carbamoyltrnsfr"/>
</dbReference>
<evidence type="ECO:0000259" key="2">
    <source>
        <dbReference type="Pfam" id="PF02543"/>
    </source>
</evidence>
<dbReference type="Proteomes" id="UP000178647">
    <property type="component" value="Unassembled WGS sequence"/>
</dbReference>
<dbReference type="PANTHER" id="PTHR34847:SF1">
    <property type="entry name" value="NODULATION PROTEIN U"/>
    <property type="match status" value="1"/>
</dbReference>
<organism evidence="4 5">
    <name type="scientific">Candidatus Nealsonbacteria bacterium RIFCSPLOWO2_01_FULL_43_32</name>
    <dbReference type="NCBI Taxonomy" id="1801672"/>
    <lineage>
        <taxon>Bacteria</taxon>
        <taxon>Candidatus Nealsoniibacteriota</taxon>
    </lineage>
</organism>
<dbReference type="InterPro" id="IPR031730">
    <property type="entry name" value="Carbam_trans_C"/>
</dbReference>
<dbReference type="InterPro" id="IPR043129">
    <property type="entry name" value="ATPase_NBD"/>
</dbReference>
<dbReference type="Gene3D" id="3.30.420.40">
    <property type="match status" value="2"/>
</dbReference>
<dbReference type="Pfam" id="PF16861">
    <property type="entry name" value="Carbam_trans_C"/>
    <property type="match status" value="1"/>
</dbReference>
<reference evidence="4 5" key="1">
    <citation type="journal article" date="2016" name="Nat. Commun.">
        <title>Thousands of microbial genomes shed light on interconnected biogeochemical processes in an aquifer system.</title>
        <authorList>
            <person name="Anantharaman K."/>
            <person name="Brown C.T."/>
            <person name="Hug L.A."/>
            <person name="Sharon I."/>
            <person name="Castelle C.J."/>
            <person name="Probst A.J."/>
            <person name="Thomas B.C."/>
            <person name="Singh A."/>
            <person name="Wilkins M.J."/>
            <person name="Karaoz U."/>
            <person name="Brodie E.L."/>
            <person name="Williams K.H."/>
            <person name="Hubbard S.S."/>
            <person name="Banfield J.F."/>
        </authorList>
    </citation>
    <scope>NUCLEOTIDE SEQUENCE [LARGE SCALE GENOMIC DNA]</scope>
</reference>
<feature type="domain" description="Carbamoyltransferase C-terminal" evidence="3">
    <location>
        <begin position="398"/>
        <end position="587"/>
    </location>
</feature>
<comment type="caution">
    <text evidence="4">The sequence shown here is derived from an EMBL/GenBank/DDBJ whole genome shotgun (WGS) entry which is preliminary data.</text>
</comment>
<dbReference type="PANTHER" id="PTHR34847">
    <property type="entry name" value="NODULATION PROTEIN U"/>
    <property type="match status" value="1"/>
</dbReference>
<comment type="similarity">
    <text evidence="1">Belongs to the NodU/CmcH family.</text>
</comment>
<proteinExistence type="inferred from homology"/>
<dbReference type="InterPro" id="IPR003696">
    <property type="entry name" value="Carbtransf_dom"/>
</dbReference>
<dbReference type="STRING" id="1801672.A2896_01550"/>
<dbReference type="Pfam" id="PF02543">
    <property type="entry name" value="Carbam_trans_N"/>
    <property type="match status" value="1"/>
</dbReference>
<dbReference type="EMBL" id="MHMH01000021">
    <property type="protein sequence ID" value="OGZ24006.1"/>
    <property type="molecule type" value="Genomic_DNA"/>
</dbReference>
<evidence type="ECO:0000259" key="3">
    <source>
        <dbReference type="Pfam" id="PF16861"/>
    </source>
</evidence>
<evidence type="ECO:0000256" key="1">
    <source>
        <dbReference type="ARBA" id="ARBA00006129"/>
    </source>
</evidence>